<dbReference type="InterPro" id="IPR014756">
    <property type="entry name" value="Ig_E-set"/>
</dbReference>
<reference evidence="2" key="1">
    <citation type="journal article" date="2013" name="Environ. Microbiol.">
        <title>Seasonally variable intestinal metagenomes of the red palm weevil (Rhynchophorus ferrugineus).</title>
        <authorList>
            <person name="Jia S."/>
            <person name="Zhang X."/>
            <person name="Zhang G."/>
            <person name="Yin A."/>
            <person name="Zhang S."/>
            <person name="Li F."/>
            <person name="Wang L."/>
            <person name="Zhao D."/>
            <person name="Yun Q."/>
            <person name="Tala"/>
            <person name="Wang J."/>
            <person name="Sun G."/>
            <person name="Baabdullah M."/>
            <person name="Yu X."/>
            <person name="Hu S."/>
            <person name="Al-Mssallem I.S."/>
            <person name="Yu J."/>
        </authorList>
    </citation>
    <scope>NUCLEOTIDE SEQUENCE</scope>
</reference>
<dbReference type="AlphaFoldDB" id="A0A060BXU0"/>
<accession>A0A060BXU0</accession>
<feature type="region of interest" description="Disordered" evidence="1">
    <location>
        <begin position="77"/>
        <end position="115"/>
    </location>
</feature>
<evidence type="ECO:0000313" key="2">
    <source>
        <dbReference type="EMBL" id="AIA87769.1"/>
    </source>
</evidence>
<dbReference type="Gene3D" id="2.60.40.10">
    <property type="entry name" value="Immunoglobulins"/>
    <property type="match status" value="1"/>
</dbReference>
<sequence length="115" mass="12483">GIWRATVPLEPNRRYCFRYLIDGNWQTDGHADGWVESGYGGENSVVDTGILADKETTPYPALLSPNIVEAGRLPEGMLAPAPQENHTVAPTSAHARPTRIGRTVSSSLFPTPPRS</sequence>
<protein>
    <submittedName>
        <fullName evidence="2">CAZy families CBM48 protein</fullName>
    </submittedName>
</protein>
<organism evidence="2">
    <name type="scientific">uncultured Chloroflexus sp</name>
    <dbReference type="NCBI Taxonomy" id="214040"/>
    <lineage>
        <taxon>Bacteria</taxon>
        <taxon>Bacillati</taxon>
        <taxon>Chloroflexota</taxon>
        <taxon>Chloroflexia</taxon>
        <taxon>Chloroflexales</taxon>
        <taxon>Chloroflexineae</taxon>
        <taxon>Chloroflexaceae</taxon>
        <taxon>Chloroflexus</taxon>
        <taxon>environmental samples</taxon>
    </lineage>
</organism>
<dbReference type="EMBL" id="KF120496">
    <property type="protein sequence ID" value="AIA87769.1"/>
    <property type="molecule type" value="Genomic_DNA"/>
</dbReference>
<proteinExistence type="predicted"/>
<dbReference type="SUPFAM" id="SSF81296">
    <property type="entry name" value="E set domains"/>
    <property type="match status" value="1"/>
</dbReference>
<feature type="non-terminal residue" evidence="2">
    <location>
        <position position="1"/>
    </location>
</feature>
<dbReference type="InterPro" id="IPR013783">
    <property type="entry name" value="Ig-like_fold"/>
</dbReference>
<name>A0A060BXU0_9CHLR</name>
<evidence type="ECO:0000256" key="1">
    <source>
        <dbReference type="SAM" id="MobiDB-lite"/>
    </source>
</evidence>